<dbReference type="CDD" id="cd16664">
    <property type="entry name" value="RING-Ubox_PUB"/>
    <property type="match status" value="1"/>
</dbReference>
<dbReference type="PANTHER" id="PTHR22936">
    <property type="entry name" value="RHOMBOID-RELATED"/>
    <property type="match status" value="1"/>
</dbReference>
<keyword evidence="9" id="KW-0833">Ubl conjugation pathway</keyword>
<evidence type="ECO:0000259" key="16">
    <source>
        <dbReference type="PROSITE" id="PS50206"/>
    </source>
</evidence>
<dbReference type="GO" id="GO:0004252">
    <property type="term" value="F:serine-type endopeptidase activity"/>
    <property type="evidence" value="ECO:0007669"/>
    <property type="project" value="InterPro"/>
</dbReference>
<keyword evidence="12 14" id="KW-1133">Transmembrane helix</keyword>
<dbReference type="InterPro" id="IPR045210">
    <property type="entry name" value="RING-Ubox_PUB"/>
</dbReference>
<evidence type="ECO:0000256" key="14">
    <source>
        <dbReference type="RuleBase" id="RU362115"/>
    </source>
</evidence>
<dbReference type="SMART" id="SM00504">
    <property type="entry name" value="Ubox"/>
    <property type="match status" value="1"/>
</dbReference>
<dbReference type="OrthoDB" id="10064100at2759"/>
<feature type="compositionally biased region" description="Gly residues" evidence="15">
    <location>
        <begin position="643"/>
        <end position="655"/>
    </location>
</feature>
<comment type="catalytic activity">
    <reaction evidence="1 14">
        <text>Cleaves type-1 transmembrane domains using a catalytic dyad composed of serine and histidine that are contributed by different transmembrane domains.</text>
        <dbReference type="EC" id="3.4.21.105"/>
    </reaction>
</comment>
<feature type="transmembrane region" description="Helical" evidence="14">
    <location>
        <begin position="312"/>
        <end position="337"/>
    </location>
</feature>
<keyword evidence="10 14" id="KW-0378">Hydrolase</keyword>
<keyword evidence="13 14" id="KW-0472">Membrane</keyword>
<evidence type="ECO:0000256" key="15">
    <source>
        <dbReference type="SAM" id="MobiDB-lite"/>
    </source>
</evidence>
<comment type="catalytic activity">
    <reaction evidence="2">
        <text>S-ubiquitinyl-[E2 ubiquitin-conjugating enzyme]-L-cysteine + [acceptor protein]-L-lysine = [E2 ubiquitin-conjugating enzyme]-L-cysteine + N(6)-ubiquitinyl-[acceptor protein]-L-lysine.</text>
        <dbReference type="EC" id="2.3.2.27"/>
    </reaction>
</comment>
<evidence type="ECO:0000256" key="3">
    <source>
        <dbReference type="ARBA" id="ARBA00004141"/>
    </source>
</evidence>
<dbReference type="Gene3D" id="1.20.1540.10">
    <property type="entry name" value="Rhomboid-like"/>
    <property type="match status" value="1"/>
</dbReference>
<evidence type="ECO:0000256" key="9">
    <source>
        <dbReference type="ARBA" id="ARBA00022786"/>
    </source>
</evidence>
<feature type="region of interest" description="Disordered" evidence="15">
    <location>
        <begin position="1"/>
        <end position="45"/>
    </location>
</feature>
<feature type="transmembrane region" description="Helical" evidence="14">
    <location>
        <begin position="382"/>
        <end position="402"/>
    </location>
</feature>
<evidence type="ECO:0000256" key="10">
    <source>
        <dbReference type="ARBA" id="ARBA00022801"/>
    </source>
</evidence>
<feature type="transmembrane region" description="Helical" evidence="14">
    <location>
        <begin position="469"/>
        <end position="489"/>
    </location>
</feature>
<keyword evidence="8 14" id="KW-0812">Transmembrane</keyword>
<dbReference type="InterPro" id="IPR002610">
    <property type="entry name" value="Peptidase_S54_rhomboid-like"/>
</dbReference>
<feature type="transmembrane region" description="Helical" evidence="14">
    <location>
        <begin position="437"/>
        <end position="457"/>
    </location>
</feature>
<evidence type="ECO:0000256" key="8">
    <source>
        <dbReference type="ARBA" id="ARBA00022692"/>
    </source>
</evidence>
<dbReference type="InterPro" id="IPR013083">
    <property type="entry name" value="Znf_RING/FYVE/PHD"/>
</dbReference>
<comment type="caution">
    <text evidence="18">The sequence shown here is derived from an EMBL/GenBank/DDBJ whole genome shotgun (WGS) entry which is preliminary data.</text>
</comment>
<evidence type="ECO:0000256" key="6">
    <source>
        <dbReference type="ARBA" id="ARBA00022670"/>
    </source>
</evidence>
<accession>A0A2P6TC66</accession>
<keyword evidence="11 14" id="KW-0720">Serine protease</keyword>
<dbReference type="FunFam" id="3.30.40.10:FF:000442">
    <property type="entry name" value="RING-type E3 ubiquitin transferase"/>
    <property type="match status" value="1"/>
</dbReference>
<dbReference type="AlphaFoldDB" id="A0A2P6TC66"/>
<dbReference type="GO" id="GO:0016020">
    <property type="term" value="C:membrane"/>
    <property type="evidence" value="ECO:0007669"/>
    <property type="project" value="UniProtKB-SubCell"/>
</dbReference>
<dbReference type="InterPro" id="IPR001763">
    <property type="entry name" value="Rhodanese-like_dom"/>
</dbReference>
<dbReference type="PROSITE" id="PS51698">
    <property type="entry name" value="U_BOX"/>
    <property type="match status" value="1"/>
</dbReference>
<dbReference type="UniPathway" id="UPA00143"/>
<dbReference type="GO" id="GO:0016567">
    <property type="term" value="P:protein ubiquitination"/>
    <property type="evidence" value="ECO:0007669"/>
    <property type="project" value="UniProtKB-UniPathway"/>
</dbReference>
<feature type="compositionally biased region" description="Pro residues" evidence="15">
    <location>
        <begin position="659"/>
        <end position="671"/>
    </location>
</feature>
<dbReference type="SUPFAM" id="SSF144091">
    <property type="entry name" value="Rhomboid-like"/>
    <property type="match status" value="1"/>
</dbReference>
<dbReference type="GO" id="GO:0006508">
    <property type="term" value="P:proteolysis"/>
    <property type="evidence" value="ECO:0007669"/>
    <property type="project" value="UniProtKB-KW"/>
</dbReference>
<feature type="transmembrane region" description="Helical" evidence="14">
    <location>
        <begin position="527"/>
        <end position="551"/>
    </location>
</feature>
<evidence type="ECO:0000256" key="7">
    <source>
        <dbReference type="ARBA" id="ARBA00022679"/>
    </source>
</evidence>
<feature type="domain" description="U-box" evidence="17">
    <location>
        <begin position="147"/>
        <end position="222"/>
    </location>
</feature>
<evidence type="ECO:0000256" key="1">
    <source>
        <dbReference type="ARBA" id="ARBA00000156"/>
    </source>
</evidence>
<feature type="transmembrane region" description="Helical" evidence="14">
    <location>
        <begin position="414"/>
        <end position="431"/>
    </location>
</feature>
<proteinExistence type="inferred from homology"/>
<protein>
    <recommendedName>
        <fullName evidence="14">RHOMBOID-like protein</fullName>
        <ecNumber evidence="14">3.4.21.105</ecNumber>
    </recommendedName>
</protein>
<dbReference type="EC" id="3.4.21.105" evidence="14"/>
<evidence type="ECO:0000259" key="17">
    <source>
        <dbReference type="PROSITE" id="PS51698"/>
    </source>
</evidence>
<organism evidence="18 19">
    <name type="scientific">Chlorella sorokiniana</name>
    <name type="common">Freshwater green alga</name>
    <dbReference type="NCBI Taxonomy" id="3076"/>
    <lineage>
        <taxon>Eukaryota</taxon>
        <taxon>Viridiplantae</taxon>
        <taxon>Chlorophyta</taxon>
        <taxon>core chlorophytes</taxon>
        <taxon>Trebouxiophyceae</taxon>
        <taxon>Chlorellales</taxon>
        <taxon>Chlorellaceae</taxon>
        <taxon>Chlorella clade</taxon>
        <taxon>Chlorella</taxon>
    </lineage>
</organism>
<keyword evidence="6 14" id="KW-0645">Protease</keyword>
<reference evidence="18 19" key="1">
    <citation type="journal article" date="2018" name="Plant J.">
        <title>Genome sequences of Chlorella sorokiniana UTEX 1602 and Micractinium conductrix SAG 241.80: implications to maltose excretion by a green alga.</title>
        <authorList>
            <person name="Arriola M.B."/>
            <person name="Velmurugan N."/>
            <person name="Zhang Y."/>
            <person name="Plunkett M.H."/>
            <person name="Hondzo H."/>
            <person name="Barney B.M."/>
        </authorList>
    </citation>
    <scope>NUCLEOTIDE SEQUENCE [LARGE SCALE GENOMIC DNA]</scope>
    <source>
        <strain evidence="19">UTEX 1602</strain>
    </source>
</reference>
<evidence type="ECO:0000256" key="11">
    <source>
        <dbReference type="ARBA" id="ARBA00022825"/>
    </source>
</evidence>
<keyword evidence="19" id="KW-1185">Reference proteome</keyword>
<dbReference type="InterPro" id="IPR003613">
    <property type="entry name" value="Ubox_domain"/>
</dbReference>
<dbReference type="Pfam" id="PF01694">
    <property type="entry name" value="Rhomboid"/>
    <property type="match status" value="1"/>
</dbReference>
<dbReference type="InterPro" id="IPR035952">
    <property type="entry name" value="Rhomboid-like_sf"/>
</dbReference>
<dbReference type="Proteomes" id="UP000239899">
    <property type="component" value="Unassembled WGS sequence"/>
</dbReference>
<feature type="compositionally biased region" description="Low complexity" evidence="15">
    <location>
        <begin position="7"/>
        <end position="39"/>
    </location>
</feature>
<evidence type="ECO:0000313" key="19">
    <source>
        <dbReference type="Proteomes" id="UP000239899"/>
    </source>
</evidence>
<evidence type="ECO:0000256" key="13">
    <source>
        <dbReference type="ARBA" id="ARBA00023136"/>
    </source>
</evidence>
<evidence type="ECO:0000256" key="12">
    <source>
        <dbReference type="ARBA" id="ARBA00022989"/>
    </source>
</evidence>
<feature type="compositionally biased region" description="Low complexity" evidence="15">
    <location>
        <begin position="672"/>
        <end position="683"/>
    </location>
</feature>
<gene>
    <name evidence="18" type="ORF">C2E21_9168</name>
</gene>
<evidence type="ECO:0000256" key="2">
    <source>
        <dbReference type="ARBA" id="ARBA00000900"/>
    </source>
</evidence>
<keyword evidence="7" id="KW-0808">Transferase</keyword>
<comment type="function">
    <text evidence="14">Serine protease involved in intramembrane proteolysis.</text>
</comment>
<dbReference type="SUPFAM" id="SSF57850">
    <property type="entry name" value="RING/U-box"/>
    <property type="match status" value="1"/>
</dbReference>
<dbReference type="Gene3D" id="3.30.40.10">
    <property type="entry name" value="Zinc/RING finger domain, C3HC4 (zinc finger)"/>
    <property type="match status" value="1"/>
</dbReference>
<feature type="transmembrane region" description="Helical" evidence="14">
    <location>
        <begin position="495"/>
        <end position="515"/>
    </location>
</feature>
<dbReference type="InterPro" id="IPR022764">
    <property type="entry name" value="Peptidase_S54_rhomboid_dom"/>
</dbReference>
<name>A0A2P6TC66_CHLSO</name>
<dbReference type="EMBL" id="LHPG02000025">
    <property type="protein sequence ID" value="PRW20231.1"/>
    <property type="molecule type" value="Genomic_DNA"/>
</dbReference>
<sequence length="702" mass="71449">MATAPDAGRSSMSPPSAPPLSSRGAAAAVAGGSSAASSSTGGGPPECDAELYADLLRRAGGDAQLVGLWLAEMGYKQAAPPGWQGLEKQPSGGGIKAVGGGLAAWASMPMPAARGAGSPSKDFLKATASAPLPRPDRDLDSQAAEAGAPRHFFCPISLQIMRDPVMLATGQTYDRPCIERWLQHGNNSCPATGQMLATPVQLVPNVALRNSIEEWAEKHAPWLLDGNRKVKPVPKDEAFGAMPAPNQVTDPDLAFAIRLQQEELQRIASGRRDTAYGAYGTRASFGGGVAPSGTPSRSSSQRSVAAQSGGGGWASLTTLLLVFVTACWIALFIVSLADNGWNLEDLGLNPWAGASQEALLAVGAQQAQLVTGAEWWRLLSSAFVNAGVIQLLLNMSCLWTFGRYLEASRLPRPALSMTAIFLLGGWLGSLSSANLDAYYVTCGASAGVCALLGAVAADQLVNARKYVHHVWTAIVLALITALFVVASLLPLLDPWATAAGLLTGFLLGTALLLVPRSARRRIGARRATALQCLCVGLVVGAAAAGAVGVGLNAQVGTKAGFLEDGSCVDFGFWDCLPVGSSPNGCFVEATMNGTAAATLTLNCPAGTSIALPSTAAVSIADTGAITALCYQYCGSGAGSSGAGSSGAGSSGGDSSSGGFPPPSNSPSPSPSPSAEVGSDLVPVSSPPARSPPVSSDPDQLLI</sequence>
<comment type="pathway">
    <text evidence="4">Protein modification; protein ubiquitination.</text>
</comment>
<dbReference type="GO" id="GO:0061630">
    <property type="term" value="F:ubiquitin protein ligase activity"/>
    <property type="evidence" value="ECO:0007669"/>
    <property type="project" value="UniProtKB-EC"/>
</dbReference>
<dbReference type="PROSITE" id="PS50206">
    <property type="entry name" value="RHODANESE_3"/>
    <property type="match status" value="1"/>
</dbReference>
<comment type="subcellular location">
    <subcellularLocation>
        <location evidence="3 14">Membrane</location>
        <topology evidence="3 14">Multi-pass membrane protein</topology>
    </subcellularLocation>
</comment>
<feature type="region of interest" description="Disordered" evidence="15">
    <location>
        <begin position="643"/>
        <end position="702"/>
    </location>
</feature>
<feature type="domain" description="Rhodanese" evidence="16">
    <location>
        <begin position="60"/>
        <end position="114"/>
    </location>
</feature>
<evidence type="ECO:0000256" key="4">
    <source>
        <dbReference type="ARBA" id="ARBA00004906"/>
    </source>
</evidence>
<dbReference type="PANTHER" id="PTHR22936:SF69">
    <property type="entry name" value="RHOMBOID-LIKE PROTEIN"/>
    <property type="match status" value="1"/>
</dbReference>
<dbReference type="Pfam" id="PF04564">
    <property type="entry name" value="U-box"/>
    <property type="match status" value="1"/>
</dbReference>
<evidence type="ECO:0000256" key="5">
    <source>
        <dbReference type="ARBA" id="ARBA00009045"/>
    </source>
</evidence>
<comment type="similarity">
    <text evidence="5 14">Belongs to the peptidase S54 family.</text>
</comment>
<evidence type="ECO:0000313" key="18">
    <source>
        <dbReference type="EMBL" id="PRW20231.1"/>
    </source>
</evidence>